<accession>A0A388JTG2</accession>
<protein>
    <submittedName>
        <fullName evidence="4">Uncharacterized protein</fullName>
    </submittedName>
</protein>
<feature type="region of interest" description="Disordered" evidence="2">
    <location>
        <begin position="339"/>
        <end position="378"/>
    </location>
</feature>
<organism evidence="4 5">
    <name type="scientific">Chara braunii</name>
    <name type="common">Braun's stonewort</name>
    <dbReference type="NCBI Taxonomy" id="69332"/>
    <lineage>
        <taxon>Eukaryota</taxon>
        <taxon>Viridiplantae</taxon>
        <taxon>Streptophyta</taxon>
        <taxon>Charophyceae</taxon>
        <taxon>Charales</taxon>
        <taxon>Characeae</taxon>
        <taxon>Chara</taxon>
    </lineage>
</organism>
<feature type="region of interest" description="Disordered" evidence="2">
    <location>
        <begin position="143"/>
        <end position="183"/>
    </location>
</feature>
<keyword evidence="3" id="KW-0732">Signal</keyword>
<evidence type="ECO:0000313" key="4">
    <source>
        <dbReference type="EMBL" id="GBG61096.1"/>
    </source>
</evidence>
<keyword evidence="1" id="KW-0175">Coiled coil</keyword>
<proteinExistence type="predicted"/>
<feature type="signal peptide" evidence="3">
    <location>
        <begin position="1"/>
        <end position="19"/>
    </location>
</feature>
<feature type="coiled-coil region" evidence="1">
    <location>
        <begin position="207"/>
        <end position="259"/>
    </location>
</feature>
<dbReference type="AlphaFoldDB" id="A0A388JTG2"/>
<evidence type="ECO:0000256" key="2">
    <source>
        <dbReference type="SAM" id="MobiDB-lite"/>
    </source>
</evidence>
<feature type="chain" id="PRO_5017480581" evidence="3">
    <location>
        <begin position="20"/>
        <end position="378"/>
    </location>
</feature>
<evidence type="ECO:0000313" key="5">
    <source>
        <dbReference type="Proteomes" id="UP000265515"/>
    </source>
</evidence>
<feature type="compositionally biased region" description="Basic residues" evidence="2">
    <location>
        <begin position="143"/>
        <end position="156"/>
    </location>
</feature>
<name>A0A388JTG2_CHABU</name>
<reference evidence="4 5" key="1">
    <citation type="journal article" date="2018" name="Cell">
        <title>The Chara Genome: Secondary Complexity and Implications for Plant Terrestrialization.</title>
        <authorList>
            <person name="Nishiyama T."/>
            <person name="Sakayama H."/>
            <person name="Vries J.D."/>
            <person name="Buschmann H."/>
            <person name="Saint-Marcoux D."/>
            <person name="Ullrich K.K."/>
            <person name="Haas F.B."/>
            <person name="Vanderstraeten L."/>
            <person name="Becker D."/>
            <person name="Lang D."/>
            <person name="Vosolsobe S."/>
            <person name="Rombauts S."/>
            <person name="Wilhelmsson P.K.I."/>
            <person name="Janitza P."/>
            <person name="Kern R."/>
            <person name="Heyl A."/>
            <person name="Rumpler F."/>
            <person name="Villalobos L.I.A.C."/>
            <person name="Clay J.M."/>
            <person name="Skokan R."/>
            <person name="Toyoda A."/>
            <person name="Suzuki Y."/>
            <person name="Kagoshima H."/>
            <person name="Schijlen E."/>
            <person name="Tajeshwar N."/>
            <person name="Catarino B."/>
            <person name="Hetherington A.J."/>
            <person name="Saltykova A."/>
            <person name="Bonnot C."/>
            <person name="Breuninger H."/>
            <person name="Symeonidi A."/>
            <person name="Radhakrishnan G.V."/>
            <person name="Van Nieuwerburgh F."/>
            <person name="Deforce D."/>
            <person name="Chang C."/>
            <person name="Karol K.G."/>
            <person name="Hedrich R."/>
            <person name="Ulvskov P."/>
            <person name="Glockner G."/>
            <person name="Delwiche C.F."/>
            <person name="Petrasek J."/>
            <person name="Van de Peer Y."/>
            <person name="Friml J."/>
            <person name="Beilby M."/>
            <person name="Dolan L."/>
            <person name="Kohara Y."/>
            <person name="Sugano S."/>
            <person name="Fujiyama A."/>
            <person name="Delaux P.-M."/>
            <person name="Quint M."/>
            <person name="TheiBen G."/>
            <person name="Hagemann M."/>
            <person name="Harholt J."/>
            <person name="Dunand C."/>
            <person name="Zachgo S."/>
            <person name="Langdale J."/>
            <person name="Maumus F."/>
            <person name="Straeten D.V.D."/>
            <person name="Gould S.B."/>
            <person name="Rensing S.A."/>
        </authorList>
    </citation>
    <scope>NUCLEOTIDE SEQUENCE [LARGE SCALE GENOMIC DNA]</scope>
    <source>
        <strain evidence="4 5">S276</strain>
    </source>
</reference>
<evidence type="ECO:0000256" key="1">
    <source>
        <dbReference type="SAM" id="Coils"/>
    </source>
</evidence>
<keyword evidence="5" id="KW-1185">Reference proteome</keyword>
<sequence>MVAGCNCFLGMLTWQLSRAAADVAAATYIIIVDVARLETGIVVLFRQHSGGDPDCGAIVDKYMVSLTPTLLQLADEDRLTYHMAHCDKANNSEFHKGLAGGTNRAVLRGGKMVRDRRDRGTFQEGFPTGYVFASAAAEFTRGRTRARQRRVRKNGNKRGSLVIGSPTTQMRTRPRMTPTLISGTGKKKIDENLKSVVEQHALEVDTLKEMRLRELNARREAEQKLEKLREKHKNDDQEIKRLREEMNKLEMEKKHKTVGTNLKSKLDEAAGGSVRKTDRGKKVETPADAICKRDVMLKDARHQLRNMTKEILVICEKEGMEYTKLDATKEEVAKLRVDKVVEGDHDEEQGDCGVPIHEVPDDGEEESLKSDDADSLNS</sequence>
<dbReference type="EMBL" id="BFEA01000017">
    <property type="protein sequence ID" value="GBG61096.1"/>
    <property type="molecule type" value="Genomic_DNA"/>
</dbReference>
<gene>
    <name evidence="4" type="ORF">CBR_g19172</name>
</gene>
<dbReference type="Gramene" id="GBG61096">
    <property type="protein sequence ID" value="GBG61096"/>
    <property type="gene ID" value="CBR_g19172"/>
</dbReference>
<comment type="caution">
    <text evidence="4">The sequence shown here is derived from an EMBL/GenBank/DDBJ whole genome shotgun (WGS) entry which is preliminary data.</text>
</comment>
<feature type="compositionally biased region" description="Low complexity" evidence="2">
    <location>
        <begin position="166"/>
        <end position="179"/>
    </location>
</feature>
<dbReference type="Proteomes" id="UP000265515">
    <property type="component" value="Unassembled WGS sequence"/>
</dbReference>
<evidence type="ECO:0000256" key="3">
    <source>
        <dbReference type="SAM" id="SignalP"/>
    </source>
</evidence>